<dbReference type="EMBL" id="CP003481">
    <property type="protein sequence ID" value="AFI06532.1"/>
    <property type="molecule type" value="Genomic_DNA"/>
</dbReference>
<sequence length="180" mass="21033">MKNFYDWLREFVRDQGEFIAEQSGWLELERSNYASLIAQTISHLLNGGSLLISTDSSRCWFLNYILSNLNPKDLKERPLLSVIDFNASSFYPKNDASLSLATIELTYQNPMFWHIGRIENEALKTLLLGKVPSFLWLFEELKEDCLLLKEHDNLLDYKLLQLFKLFENALFNVLYNKVAL</sequence>
<keyword evidence="2" id="KW-1185">Reference proteome</keyword>
<proteinExistence type="predicted"/>
<evidence type="ECO:0000313" key="2">
    <source>
        <dbReference type="Proteomes" id="UP000005013"/>
    </source>
</evidence>
<dbReference type="InterPro" id="IPR038381">
    <property type="entry name" value="HobA_sf"/>
</dbReference>
<dbReference type="RefSeq" id="WP_014660011.1">
    <property type="nucleotide sequence ID" value="NC_017735.1"/>
</dbReference>
<dbReference type="Gene3D" id="3.40.50.11670">
    <property type="entry name" value="DNA replication regulator HobA"/>
    <property type="match status" value="1"/>
</dbReference>
<dbReference type="Pfam" id="PF12163">
    <property type="entry name" value="HobA"/>
    <property type="match status" value="1"/>
</dbReference>
<dbReference type="STRING" id="1163745.HCD_07725"/>
<accession>I0EUB3</accession>
<dbReference type="InterPro" id="IPR021011">
    <property type="entry name" value="HobA"/>
</dbReference>
<evidence type="ECO:0000313" key="1">
    <source>
        <dbReference type="EMBL" id="AFI06532.1"/>
    </source>
</evidence>
<reference evidence="1 2" key="1">
    <citation type="journal article" date="2013" name="PLoS ONE">
        <title>Sequence Divergence and Conservation in Genomes ofHelicobacter cetorum Strains from a Dolphin and a Whale.</title>
        <authorList>
            <person name="Kersulyte D."/>
            <person name="Rossi M."/>
            <person name="Berg D.E."/>
        </authorList>
    </citation>
    <scope>NUCLEOTIDE SEQUENCE [LARGE SCALE GENOMIC DNA]</scope>
    <source>
        <strain evidence="1 2">MIT 99-5656</strain>
    </source>
</reference>
<protein>
    <submittedName>
        <fullName evidence="1">DnaA initiator-associating factor for replication initiation HobA</fullName>
    </submittedName>
</protein>
<organism evidence="1 2">
    <name type="scientific">Helicobacter cetorum (strain ATCC BAA-540 / CCUG 52418 / MIT 99-5656)</name>
    <dbReference type="NCBI Taxonomy" id="1163745"/>
    <lineage>
        <taxon>Bacteria</taxon>
        <taxon>Pseudomonadati</taxon>
        <taxon>Campylobacterota</taxon>
        <taxon>Epsilonproteobacteria</taxon>
        <taxon>Campylobacterales</taxon>
        <taxon>Helicobacteraceae</taxon>
        <taxon>Helicobacter</taxon>
    </lineage>
</organism>
<dbReference type="Proteomes" id="UP000005013">
    <property type="component" value="Chromosome"/>
</dbReference>
<dbReference type="KEGG" id="hcm:HCD_07725"/>
<dbReference type="AlphaFoldDB" id="I0EUB3"/>
<name>I0EUB3_HELCM</name>
<gene>
    <name evidence="1" type="ordered locus">HCD_07725</name>
</gene>
<dbReference type="HOGENOM" id="CLU_127636_0_0_7"/>
<dbReference type="OrthoDB" id="5329076at2"/>
<dbReference type="PATRIC" id="fig|1163745.3.peg.1629"/>